<gene>
    <name evidence="2" type="ORF">ACFOSE_06515</name>
</gene>
<evidence type="ECO:0000313" key="3">
    <source>
        <dbReference type="Proteomes" id="UP001595901"/>
    </source>
</evidence>
<feature type="region of interest" description="Disordered" evidence="1">
    <location>
        <begin position="88"/>
        <end position="134"/>
    </location>
</feature>
<evidence type="ECO:0008006" key="4">
    <source>
        <dbReference type="Google" id="ProtNLM"/>
    </source>
</evidence>
<dbReference type="RefSeq" id="WP_380431829.1">
    <property type="nucleotide sequence ID" value="NZ_JBHSAC010000054.1"/>
</dbReference>
<dbReference type="EMBL" id="JBHSAC010000054">
    <property type="protein sequence ID" value="MFC3932418.1"/>
    <property type="molecule type" value="Genomic_DNA"/>
</dbReference>
<feature type="compositionally biased region" description="Basic and acidic residues" evidence="1">
    <location>
        <begin position="98"/>
        <end position="110"/>
    </location>
</feature>
<accession>A0ABV8D1L9</accession>
<reference evidence="3" key="1">
    <citation type="journal article" date="2019" name="Int. J. Syst. Evol. Microbiol.">
        <title>The Global Catalogue of Microorganisms (GCM) 10K type strain sequencing project: providing services to taxonomists for standard genome sequencing and annotation.</title>
        <authorList>
            <consortium name="The Broad Institute Genomics Platform"/>
            <consortium name="The Broad Institute Genome Sequencing Center for Infectious Disease"/>
            <person name="Wu L."/>
            <person name="Ma J."/>
        </authorList>
    </citation>
    <scope>NUCLEOTIDE SEQUENCE [LARGE SCALE GENOMIC DNA]</scope>
    <source>
        <strain evidence="3">CCUG 58728</strain>
    </source>
</reference>
<proteinExistence type="predicted"/>
<dbReference type="Proteomes" id="UP001595901">
    <property type="component" value="Unassembled WGS sequence"/>
</dbReference>
<protein>
    <recommendedName>
        <fullName evidence="4">Pre-toxin TG domain-containing protein</fullName>
    </recommendedName>
</protein>
<organism evidence="2 3">
    <name type="scientific">Streptococcus dentapri</name>
    <dbReference type="NCBI Taxonomy" id="573564"/>
    <lineage>
        <taxon>Bacteria</taxon>
        <taxon>Bacillati</taxon>
        <taxon>Bacillota</taxon>
        <taxon>Bacilli</taxon>
        <taxon>Lactobacillales</taxon>
        <taxon>Streptococcaceae</taxon>
        <taxon>Streptococcus</taxon>
    </lineage>
</organism>
<feature type="non-terminal residue" evidence="2">
    <location>
        <position position="1"/>
    </location>
</feature>
<keyword evidence="3" id="KW-1185">Reference proteome</keyword>
<evidence type="ECO:0000313" key="2">
    <source>
        <dbReference type="EMBL" id="MFC3932418.1"/>
    </source>
</evidence>
<sequence>LGASRVLSSAAKAQDLVSAGEKVGDIQQAARSYTAAKALNTAVDTADLSFSAGEIGYNKLVKGEDPSLMQVAGLGVGLGGRYVDAAHPRGVDSSAARPRTETPDLAKVRTPDSSSVQPEVPHVSHQTDGSGLEAGAVSGAKASDIPRAKVGDVEAPARAGEVTGSKGSDVTKAKVDEAGQLLDPDGVFMEPKLEEKYQKYLERKARTGQTPRDRLNWKEASDYWTKESPMARGNRFNKTVQDRGTYPATEVNLENGKRLDSYDPYKGEIISRKATDLDKIQESTFRDYLSEFQEKYARGTKIRSNTNRFVDGQKLEGKYILEIPASNTDIPNIQHYKDIASEYDVTLRFTEE</sequence>
<comment type="caution">
    <text evidence="2">The sequence shown here is derived from an EMBL/GenBank/DDBJ whole genome shotgun (WGS) entry which is preliminary data.</text>
</comment>
<name>A0ABV8D1L9_9STRE</name>
<evidence type="ECO:0000256" key="1">
    <source>
        <dbReference type="SAM" id="MobiDB-lite"/>
    </source>
</evidence>